<protein>
    <submittedName>
        <fullName evidence="3">DUF3592 domain-containing protein</fullName>
    </submittedName>
</protein>
<feature type="transmembrane region" description="Helical" evidence="1">
    <location>
        <begin position="7"/>
        <end position="27"/>
    </location>
</feature>
<organism evidence="3 4">
    <name type="scientific">Alcanivorax quisquiliarum</name>
    <dbReference type="NCBI Taxonomy" id="2933565"/>
    <lineage>
        <taxon>Bacteria</taxon>
        <taxon>Pseudomonadati</taxon>
        <taxon>Pseudomonadota</taxon>
        <taxon>Gammaproteobacteria</taxon>
        <taxon>Oceanospirillales</taxon>
        <taxon>Alcanivoracaceae</taxon>
        <taxon>Alcanivorax</taxon>
    </lineage>
</organism>
<dbReference type="Pfam" id="PF12158">
    <property type="entry name" value="DUF3592"/>
    <property type="match status" value="1"/>
</dbReference>
<dbReference type="EMBL" id="JALKII010000007">
    <property type="protein sequence ID" value="MCK0538226.1"/>
    <property type="molecule type" value="Genomic_DNA"/>
</dbReference>
<reference evidence="3" key="1">
    <citation type="submission" date="2022-04" db="EMBL/GenBank/DDBJ databases">
        <title>Alcanivorax sp. CY1518 draft genome sequence.</title>
        <authorList>
            <person name="Zhao G."/>
            <person name="An M."/>
        </authorList>
    </citation>
    <scope>NUCLEOTIDE SEQUENCE</scope>
    <source>
        <strain evidence="3">CY1518</strain>
    </source>
</reference>
<evidence type="ECO:0000313" key="4">
    <source>
        <dbReference type="Proteomes" id="UP001165524"/>
    </source>
</evidence>
<proteinExistence type="predicted"/>
<keyword evidence="1" id="KW-0812">Transmembrane</keyword>
<sequence length="231" mass="25093">MRAIRIIGTIFGVVGAGVFVAASVAGLKTYRFVSVAERAQGRVVELVQQPGGEGVRYAPKVAFVAATGLAYEIIYAVGRNTPAYEVGDTATVLYHPHRPLEAHLAGAQALWAPALRLGGLALVLGGVALGALGMLWARRRRVARLRARGCRVAAAFHGVERNFALQIKGRHPFRVVGQWQDPATARVYVYHSENLRDDPTDFIDRASVPVFIDPADPGCYYMDLSFLPRLN</sequence>
<dbReference type="InterPro" id="IPR021994">
    <property type="entry name" value="DUF3592"/>
</dbReference>
<feature type="domain" description="DUF3592" evidence="2">
    <location>
        <begin position="39"/>
        <end position="105"/>
    </location>
</feature>
<keyword evidence="4" id="KW-1185">Reference proteome</keyword>
<keyword evidence="1" id="KW-0472">Membrane</keyword>
<dbReference type="Proteomes" id="UP001165524">
    <property type="component" value="Unassembled WGS sequence"/>
</dbReference>
<comment type="caution">
    <text evidence="3">The sequence shown here is derived from an EMBL/GenBank/DDBJ whole genome shotgun (WGS) entry which is preliminary data.</text>
</comment>
<evidence type="ECO:0000259" key="2">
    <source>
        <dbReference type="Pfam" id="PF12158"/>
    </source>
</evidence>
<keyword evidence="1" id="KW-1133">Transmembrane helix</keyword>
<evidence type="ECO:0000256" key="1">
    <source>
        <dbReference type="SAM" id="Phobius"/>
    </source>
</evidence>
<dbReference type="RefSeq" id="WP_246952648.1">
    <property type="nucleotide sequence ID" value="NZ_JALKII010000007.1"/>
</dbReference>
<evidence type="ECO:0000313" key="3">
    <source>
        <dbReference type="EMBL" id="MCK0538226.1"/>
    </source>
</evidence>
<feature type="transmembrane region" description="Helical" evidence="1">
    <location>
        <begin position="117"/>
        <end position="137"/>
    </location>
</feature>
<name>A0ABT0E8R9_9GAMM</name>
<gene>
    <name evidence="3" type="ORF">MU846_10945</name>
</gene>
<accession>A0ABT0E8R9</accession>